<proteinExistence type="predicted"/>
<sequence length="124" mass="13755">FCGSNIVHQFFCDVPSLLTLACFGQKILEYAFIIGSCFGFICFILLVVSYVHIFSTILRIPYSKGSVKSLSTCLPHLTMVTLFIFPGSVTYLAKNFKSSSSVKLLTAVFYTVLPPTMNLVIYSL</sequence>
<evidence type="ECO:0000256" key="7">
    <source>
        <dbReference type="ARBA" id="ARBA00023136"/>
    </source>
</evidence>
<feature type="non-terminal residue" evidence="12">
    <location>
        <position position="124"/>
    </location>
</feature>
<gene>
    <name evidence="12" type="primary">Or14a16_0</name>
    <name evidence="12" type="ORF">FOF47_R20692</name>
</gene>
<reference evidence="12 13" key="1">
    <citation type="submission" date="2019-11" db="EMBL/GenBank/DDBJ databases">
        <authorList>
            <person name="Yang C."/>
            <person name="Li F."/>
        </authorList>
    </citation>
    <scope>NUCLEOTIDE SEQUENCE [LARGE SCALE GENOMIC DNA]</scope>
    <source>
        <strain evidence="12">KB4526</strain>
        <tissue evidence="12">Muscle</tissue>
    </source>
</reference>
<keyword evidence="5 10" id="KW-1133">Transmembrane helix</keyword>
<name>A0A6G1BEA4_CROCR</name>
<dbReference type="GO" id="GO:0005886">
    <property type="term" value="C:plasma membrane"/>
    <property type="evidence" value="ECO:0007669"/>
    <property type="project" value="UniProtKB-SubCell"/>
</dbReference>
<dbReference type="Gene3D" id="1.20.1070.10">
    <property type="entry name" value="Rhodopsin 7-helix transmembrane proteins"/>
    <property type="match status" value="1"/>
</dbReference>
<dbReference type="InterPro" id="IPR050516">
    <property type="entry name" value="Olfactory_GPCR"/>
</dbReference>
<evidence type="ECO:0000313" key="13">
    <source>
        <dbReference type="Proteomes" id="UP000475037"/>
    </source>
</evidence>
<feature type="transmembrane region" description="Helical" evidence="10">
    <location>
        <begin position="104"/>
        <end position="122"/>
    </location>
</feature>
<evidence type="ECO:0000256" key="8">
    <source>
        <dbReference type="ARBA" id="ARBA00023170"/>
    </source>
</evidence>
<evidence type="ECO:0000313" key="12">
    <source>
        <dbReference type="EMBL" id="KAF0886250.1"/>
    </source>
</evidence>
<keyword evidence="9" id="KW-0807">Transducer</keyword>
<dbReference type="AlphaFoldDB" id="A0A6G1BEA4"/>
<comment type="caution">
    <text evidence="12">The sequence shown here is derived from an EMBL/GenBank/DDBJ whole genome shotgun (WGS) entry which is preliminary data.</text>
</comment>
<evidence type="ECO:0000256" key="5">
    <source>
        <dbReference type="ARBA" id="ARBA00022989"/>
    </source>
</evidence>
<dbReference type="Pfam" id="PF13853">
    <property type="entry name" value="7tm_4"/>
    <property type="match status" value="1"/>
</dbReference>
<keyword evidence="13" id="KW-1185">Reference proteome</keyword>
<accession>A0A6G1BEA4</accession>
<dbReference type="EMBL" id="VOAJ01000921">
    <property type="protein sequence ID" value="KAF0886250.1"/>
    <property type="molecule type" value="Genomic_DNA"/>
</dbReference>
<evidence type="ECO:0000256" key="3">
    <source>
        <dbReference type="ARBA" id="ARBA00022692"/>
    </source>
</evidence>
<dbReference type="GO" id="GO:0004930">
    <property type="term" value="F:G protein-coupled receptor activity"/>
    <property type="evidence" value="ECO:0007669"/>
    <property type="project" value="UniProtKB-KW"/>
</dbReference>
<dbReference type="PRINTS" id="PR00245">
    <property type="entry name" value="OLFACTORYR"/>
</dbReference>
<evidence type="ECO:0000256" key="1">
    <source>
        <dbReference type="ARBA" id="ARBA00004651"/>
    </source>
</evidence>
<feature type="transmembrane region" description="Helical" evidence="10">
    <location>
        <begin position="30"/>
        <end position="54"/>
    </location>
</feature>
<evidence type="ECO:0000256" key="9">
    <source>
        <dbReference type="ARBA" id="ARBA00023224"/>
    </source>
</evidence>
<dbReference type="Proteomes" id="UP000475037">
    <property type="component" value="Unassembled WGS sequence"/>
</dbReference>
<evidence type="ECO:0000256" key="6">
    <source>
        <dbReference type="ARBA" id="ARBA00023040"/>
    </source>
</evidence>
<protein>
    <submittedName>
        <fullName evidence="12">O14AG protein</fullName>
    </submittedName>
</protein>
<organism evidence="12 13">
    <name type="scientific">Crocuta crocuta</name>
    <name type="common">Spotted hyena</name>
    <dbReference type="NCBI Taxonomy" id="9678"/>
    <lineage>
        <taxon>Eukaryota</taxon>
        <taxon>Metazoa</taxon>
        <taxon>Chordata</taxon>
        <taxon>Craniata</taxon>
        <taxon>Vertebrata</taxon>
        <taxon>Euteleostomi</taxon>
        <taxon>Mammalia</taxon>
        <taxon>Eutheria</taxon>
        <taxon>Laurasiatheria</taxon>
        <taxon>Carnivora</taxon>
        <taxon>Feliformia</taxon>
        <taxon>Hyaenidae</taxon>
        <taxon>Crocuta</taxon>
    </lineage>
</organism>
<dbReference type="InterPro" id="IPR000725">
    <property type="entry name" value="Olfact_rcpt"/>
</dbReference>
<keyword evidence="6" id="KW-0297">G-protein coupled receptor</keyword>
<evidence type="ECO:0000256" key="10">
    <source>
        <dbReference type="SAM" id="Phobius"/>
    </source>
</evidence>
<evidence type="ECO:0000256" key="4">
    <source>
        <dbReference type="ARBA" id="ARBA00022725"/>
    </source>
</evidence>
<keyword evidence="8" id="KW-0675">Receptor</keyword>
<keyword evidence="2" id="KW-1003">Cell membrane</keyword>
<feature type="domain" description="G-protein coupled receptors family 1 profile" evidence="11">
    <location>
        <begin position="1"/>
        <end position="122"/>
    </location>
</feature>
<dbReference type="PROSITE" id="PS50262">
    <property type="entry name" value="G_PROTEIN_RECEP_F1_2"/>
    <property type="match status" value="1"/>
</dbReference>
<dbReference type="PANTHER" id="PTHR26452">
    <property type="entry name" value="OLFACTORY RECEPTOR"/>
    <property type="match status" value="1"/>
</dbReference>
<evidence type="ECO:0000256" key="2">
    <source>
        <dbReference type="ARBA" id="ARBA00022475"/>
    </source>
</evidence>
<dbReference type="GO" id="GO:0004984">
    <property type="term" value="F:olfactory receptor activity"/>
    <property type="evidence" value="ECO:0007669"/>
    <property type="project" value="InterPro"/>
</dbReference>
<keyword evidence="4" id="KW-0716">Sensory transduction</keyword>
<keyword evidence="3 10" id="KW-0812">Transmembrane</keyword>
<keyword evidence="4" id="KW-0552">Olfaction</keyword>
<feature type="transmembrane region" description="Helical" evidence="10">
    <location>
        <begin position="74"/>
        <end position="92"/>
    </location>
</feature>
<dbReference type="InterPro" id="IPR017452">
    <property type="entry name" value="GPCR_Rhodpsn_7TM"/>
</dbReference>
<feature type="non-terminal residue" evidence="12">
    <location>
        <position position="1"/>
    </location>
</feature>
<dbReference type="SUPFAM" id="SSF81321">
    <property type="entry name" value="Family A G protein-coupled receptor-like"/>
    <property type="match status" value="1"/>
</dbReference>
<comment type="subcellular location">
    <subcellularLocation>
        <location evidence="1">Cell membrane</location>
        <topology evidence="1">Multi-pass membrane protein</topology>
    </subcellularLocation>
</comment>
<evidence type="ECO:0000259" key="11">
    <source>
        <dbReference type="PROSITE" id="PS50262"/>
    </source>
</evidence>
<keyword evidence="7 10" id="KW-0472">Membrane</keyword>